<dbReference type="GeneID" id="17354741"/>
<feature type="domain" description="Fe2OG dioxygenase" evidence="2">
    <location>
        <begin position="199"/>
        <end position="296"/>
    </location>
</feature>
<feature type="region of interest" description="Disordered" evidence="1">
    <location>
        <begin position="33"/>
        <end position="79"/>
    </location>
</feature>
<protein>
    <recommendedName>
        <fullName evidence="2">Fe2OG dioxygenase domain-containing protein</fullName>
    </recommendedName>
</protein>
<dbReference type="EMBL" id="GL433845">
    <property type="protein sequence ID" value="EFN55317.1"/>
    <property type="molecule type" value="Genomic_DNA"/>
</dbReference>
<keyword evidence="4" id="KW-1185">Reference proteome</keyword>
<dbReference type="OrthoDB" id="542426at2759"/>
<evidence type="ECO:0000313" key="3">
    <source>
        <dbReference type="EMBL" id="EFN55317.1"/>
    </source>
</evidence>
<dbReference type="PANTHER" id="PTHR33099">
    <property type="entry name" value="FE2OG DIOXYGENASE DOMAIN-CONTAINING PROTEIN"/>
    <property type="match status" value="1"/>
</dbReference>
<accession>E1ZFQ0</accession>
<dbReference type="InParanoid" id="E1ZFQ0"/>
<evidence type="ECO:0000259" key="2">
    <source>
        <dbReference type="PROSITE" id="PS51471"/>
    </source>
</evidence>
<evidence type="ECO:0000256" key="1">
    <source>
        <dbReference type="SAM" id="MobiDB-lite"/>
    </source>
</evidence>
<gene>
    <name evidence="3" type="ORF">CHLNCDRAFT_134295</name>
</gene>
<dbReference type="PROSITE" id="PS51471">
    <property type="entry name" value="FE2OG_OXY"/>
    <property type="match status" value="1"/>
</dbReference>
<dbReference type="Gene3D" id="2.60.120.620">
    <property type="entry name" value="q2cbj1_9rhob like domain"/>
    <property type="match status" value="1"/>
</dbReference>
<reference evidence="3 4" key="1">
    <citation type="journal article" date="2010" name="Plant Cell">
        <title>The Chlorella variabilis NC64A genome reveals adaptation to photosymbiosis, coevolution with viruses, and cryptic sex.</title>
        <authorList>
            <person name="Blanc G."/>
            <person name="Duncan G."/>
            <person name="Agarkova I."/>
            <person name="Borodovsky M."/>
            <person name="Gurnon J."/>
            <person name="Kuo A."/>
            <person name="Lindquist E."/>
            <person name="Lucas S."/>
            <person name="Pangilinan J."/>
            <person name="Polle J."/>
            <person name="Salamov A."/>
            <person name="Terry A."/>
            <person name="Yamada T."/>
            <person name="Dunigan D.D."/>
            <person name="Grigoriev I.V."/>
            <person name="Claverie J.M."/>
            <person name="Van Etten J.L."/>
        </authorList>
    </citation>
    <scope>NUCLEOTIDE SEQUENCE [LARGE SCALE GENOMIC DNA]</scope>
    <source>
        <strain evidence="3 4">NC64A</strain>
    </source>
</reference>
<dbReference type="Pfam" id="PF13640">
    <property type="entry name" value="2OG-FeII_Oxy_3"/>
    <property type="match status" value="1"/>
</dbReference>
<dbReference type="eggNOG" id="ENOG502S2NY">
    <property type="taxonomic scope" value="Eukaryota"/>
</dbReference>
<sequence>MIAGPKILPRAARKSGSAPGGAYPLLDACAARKSSGVPHSSSGGSGRGGCGGAAPATRGTSPLPATADRSEEEEEPCGAAAAMMAALKRVEAPGDFATGGSLPLVLPSLELALPGGGGGESGCGGVVGLPLSAPAAEALRTACELAPFGRREETLRDPAVRHTWQLDPKALRLRNPAWQGVVDQVVAKCRTALGLGSSGVEAQLYKLLLYEPGSHFIAHRDTEKAEGMFATLVLHLPSAYEGGQLVVSHAGRTKTFDYAADSAYALHFSAFYADCRHEVKPVTRGHRLVLIYNLVHKGQGPAPAPADHVTAIEAVRRVVAGWQAEEAPPRKLVFMLEHRYTRDGLRTGLAALKNSDRAVGDALAALAEEGLLDVHLALVERTDTGYDESYDGDREASVSSFVALDGRQAPELGSHRLCEETELCQGSDYFEQQTPDGEDFEEATGNEGATFTRWYHRTALVVWPRCKHFSMRCRGDLKQAVAGLQKAVEQGSEPRAVLARWARAVATSLPRINGTALLASALSAVAALGDAKPAALCLAVLAKQAQSRSALHPVNPLEAEHAPAVVELCRVYKWAPQCGAALSAVVGRLCAGTPPDLAVAAALLKGLRAASVGATAAQPTERSSGGGGGAGHPAAAVFAAALAGATTALAGAARQDGPGQGAERRREQQEVAAGLLQVLALVEERGDAEALHAFFTTAFARHFITAAAGAGGAPGAAA</sequence>
<dbReference type="PANTHER" id="PTHR33099:SF7">
    <property type="entry name" value="MYND-TYPE DOMAIN-CONTAINING PROTEIN"/>
    <property type="match status" value="1"/>
</dbReference>
<dbReference type="Proteomes" id="UP000008141">
    <property type="component" value="Unassembled WGS sequence"/>
</dbReference>
<dbReference type="RefSeq" id="XP_005847419.1">
    <property type="nucleotide sequence ID" value="XM_005847357.1"/>
</dbReference>
<feature type="compositionally biased region" description="Gly residues" evidence="1">
    <location>
        <begin position="43"/>
        <end position="52"/>
    </location>
</feature>
<evidence type="ECO:0000313" key="4">
    <source>
        <dbReference type="Proteomes" id="UP000008141"/>
    </source>
</evidence>
<name>E1ZFQ0_CHLVA</name>
<organism evidence="4">
    <name type="scientific">Chlorella variabilis</name>
    <name type="common">Green alga</name>
    <dbReference type="NCBI Taxonomy" id="554065"/>
    <lineage>
        <taxon>Eukaryota</taxon>
        <taxon>Viridiplantae</taxon>
        <taxon>Chlorophyta</taxon>
        <taxon>core chlorophytes</taxon>
        <taxon>Trebouxiophyceae</taxon>
        <taxon>Chlorellales</taxon>
        <taxon>Chlorellaceae</taxon>
        <taxon>Chlorella clade</taxon>
        <taxon>Chlorella</taxon>
    </lineage>
</organism>
<dbReference type="KEGG" id="cvr:CHLNCDRAFT_134295"/>
<proteinExistence type="predicted"/>
<dbReference type="InterPro" id="IPR044862">
    <property type="entry name" value="Pro_4_hyd_alph_FE2OG_OXY"/>
</dbReference>
<dbReference type="InterPro" id="IPR005123">
    <property type="entry name" value="Oxoglu/Fe-dep_dioxygenase_dom"/>
</dbReference>
<dbReference type="AlphaFoldDB" id="E1ZFQ0"/>